<dbReference type="AlphaFoldDB" id="A0A4V6MGT0"/>
<reference evidence="1 2" key="1">
    <citation type="submission" date="2019-02" db="EMBL/GenBank/DDBJ databases">
        <title>Sequencing the genomes of 1000 actinobacteria strains.</title>
        <authorList>
            <person name="Klenk H.-P."/>
        </authorList>
    </citation>
    <scope>NUCLEOTIDE SEQUENCE [LARGE SCALE GENOMIC DNA]</scope>
    <source>
        <strain evidence="1 2">DSM 45612</strain>
    </source>
</reference>
<gene>
    <name evidence="1" type="ORF">EV384_2912</name>
</gene>
<accession>A0A4V6MGT0</accession>
<protein>
    <recommendedName>
        <fullName evidence="3">Acetyltransferase (GNAT) family protein</fullName>
    </recommendedName>
</protein>
<dbReference type="InterPro" id="IPR052523">
    <property type="entry name" value="Trichothecene_AcTrans"/>
</dbReference>
<sequence length="206" mass="21875">MARCTSGAVQISSGVVTAPEITVAERADRERAMGSLVAAFANDPVLRYLFPDDATYPRYAAAFFGHLFDKRVGQGTIWTVGHGASVAMWDGPAAAGGPPEESLAAHLPADALARVNAYGEAVHAALPTTPFWYLGVLGTHPDHAGRRWGHAVMGIGLRRAAADGLPAILETSNPANVEVYRRAGWEVARTVTTEPLTIWIMQQSTG</sequence>
<name>A0A4V6MGT0_9ACTN</name>
<keyword evidence="2" id="KW-1185">Reference proteome</keyword>
<evidence type="ECO:0000313" key="2">
    <source>
        <dbReference type="Proteomes" id="UP000294114"/>
    </source>
</evidence>
<dbReference type="EMBL" id="SHLD01000001">
    <property type="protein sequence ID" value="RZU74446.1"/>
    <property type="molecule type" value="Genomic_DNA"/>
</dbReference>
<dbReference type="Proteomes" id="UP000294114">
    <property type="component" value="Unassembled WGS sequence"/>
</dbReference>
<dbReference type="Gene3D" id="3.40.630.30">
    <property type="match status" value="1"/>
</dbReference>
<dbReference type="PANTHER" id="PTHR42791">
    <property type="entry name" value="GNAT FAMILY ACETYLTRANSFERASE"/>
    <property type="match status" value="1"/>
</dbReference>
<evidence type="ECO:0000313" key="1">
    <source>
        <dbReference type="EMBL" id="RZU74446.1"/>
    </source>
</evidence>
<dbReference type="SUPFAM" id="SSF55729">
    <property type="entry name" value="Acyl-CoA N-acyltransferases (Nat)"/>
    <property type="match status" value="1"/>
</dbReference>
<dbReference type="InterPro" id="IPR016181">
    <property type="entry name" value="Acyl_CoA_acyltransferase"/>
</dbReference>
<dbReference type="PANTHER" id="PTHR42791:SF1">
    <property type="entry name" value="N-ACETYLTRANSFERASE DOMAIN-CONTAINING PROTEIN"/>
    <property type="match status" value="1"/>
</dbReference>
<organism evidence="1 2">
    <name type="scientific">Micromonospora kangleipakensis</name>
    <dbReference type="NCBI Taxonomy" id="1077942"/>
    <lineage>
        <taxon>Bacteria</taxon>
        <taxon>Bacillati</taxon>
        <taxon>Actinomycetota</taxon>
        <taxon>Actinomycetes</taxon>
        <taxon>Micromonosporales</taxon>
        <taxon>Micromonosporaceae</taxon>
        <taxon>Micromonospora</taxon>
    </lineage>
</organism>
<evidence type="ECO:0008006" key="3">
    <source>
        <dbReference type="Google" id="ProtNLM"/>
    </source>
</evidence>
<comment type="caution">
    <text evidence="1">The sequence shown here is derived from an EMBL/GenBank/DDBJ whole genome shotgun (WGS) entry which is preliminary data.</text>
</comment>
<proteinExistence type="predicted"/>